<dbReference type="InterPro" id="IPR013785">
    <property type="entry name" value="Aldolase_TIM"/>
</dbReference>
<evidence type="ECO:0000313" key="7">
    <source>
        <dbReference type="Proteomes" id="UP000576969"/>
    </source>
</evidence>
<dbReference type="GO" id="GO:0016829">
    <property type="term" value="F:lyase activity"/>
    <property type="evidence" value="ECO:0007669"/>
    <property type="project" value="UniProtKB-KW"/>
</dbReference>
<organism evidence="6 7">
    <name type="scientific">Microbacterium immunditiarum</name>
    <dbReference type="NCBI Taxonomy" id="337480"/>
    <lineage>
        <taxon>Bacteria</taxon>
        <taxon>Bacillati</taxon>
        <taxon>Actinomycetota</taxon>
        <taxon>Actinomycetes</taxon>
        <taxon>Micrococcales</taxon>
        <taxon>Microbacteriaceae</taxon>
        <taxon>Microbacterium</taxon>
    </lineage>
</organism>
<dbReference type="AlphaFoldDB" id="A0A7Y9GP77"/>
<gene>
    <name evidence="6" type="ORF">BJ991_001038</name>
</gene>
<accession>A0A7Y9GP77</accession>
<keyword evidence="4" id="KW-0456">Lyase</keyword>
<keyword evidence="5" id="KW-0119">Carbohydrate metabolism</keyword>
<evidence type="ECO:0000256" key="1">
    <source>
        <dbReference type="ARBA" id="ARBA00004761"/>
    </source>
</evidence>
<dbReference type="EMBL" id="JACCBV010000001">
    <property type="protein sequence ID" value="NYE19010.1"/>
    <property type="molecule type" value="Genomic_DNA"/>
</dbReference>
<proteinExistence type="inferred from homology"/>
<dbReference type="SUPFAM" id="SSF51569">
    <property type="entry name" value="Aldolase"/>
    <property type="match status" value="1"/>
</dbReference>
<name>A0A7Y9GP77_9MICO</name>
<reference evidence="6 7" key="1">
    <citation type="submission" date="2020-07" db="EMBL/GenBank/DDBJ databases">
        <title>Sequencing the genomes of 1000 actinobacteria strains.</title>
        <authorList>
            <person name="Klenk H.-P."/>
        </authorList>
    </citation>
    <scope>NUCLEOTIDE SEQUENCE [LARGE SCALE GENOMIC DNA]</scope>
    <source>
        <strain evidence="6 7">DSM 24662</strain>
    </source>
</reference>
<comment type="similarity">
    <text evidence="2">Belongs to the KHG/KDPG aldolase family.</text>
</comment>
<comment type="caution">
    <text evidence="6">The sequence shown here is derived from an EMBL/GenBank/DDBJ whole genome shotgun (WGS) entry which is preliminary data.</text>
</comment>
<protein>
    <submittedName>
        <fullName evidence="6">Entner-Doudoroff aldolase</fullName>
    </submittedName>
</protein>
<evidence type="ECO:0000256" key="5">
    <source>
        <dbReference type="ARBA" id="ARBA00023277"/>
    </source>
</evidence>
<comment type="pathway">
    <text evidence="1">Carbohydrate acid metabolism.</text>
</comment>
<dbReference type="Pfam" id="PF01081">
    <property type="entry name" value="Aldolase"/>
    <property type="match status" value="1"/>
</dbReference>
<sequence>MVIARGLGVDATLALAERAWDAGVALVEVPIQTAADVAALTALAERAAERGLAVGAGTVVEADQVALARDAGATFTVSPGCDDDVVTASLDAGLPTLPGVATATDVHRARRHGLRWLKAFPASVLGPEWPRALHGPFPDARFVATGGITAENALAFLEGGARAVAVGSGLAGERALGALAALGGAEVR</sequence>
<evidence type="ECO:0000313" key="6">
    <source>
        <dbReference type="EMBL" id="NYE19010.1"/>
    </source>
</evidence>
<dbReference type="RefSeq" id="WP_343048656.1">
    <property type="nucleotide sequence ID" value="NZ_JACCBV010000001.1"/>
</dbReference>
<dbReference type="PANTHER" id="PTHR30246:SF1">
    <property type="entry name" value="2-DEHYDRO-3-DEOXY-6-PHOSPHOGALACTONATE ALDOLASE-RELATED"/>
    <property type="match status" value="1"/>
</dbReference>
<keyword evidence="7" id="KW-1185">Reference proteome</keyword>
<evidence type="ECO:0000256" key="3">
    <source>
        <dbReference type="ARBA" id="ARBA00011233"/>
    </source>
</evidence>
<dbReference type="Gene3D" id="3.20.20.70">
    <property type="entry name" value="Aldolase class I"/>
    <property type="match status" value="1"/>
</dbReference>
<comment type="subunit">
    <text evidence="3">Homotrimer.</text>
</comment>
<dbReference type="Proteomes" id="UP000576969">
    <property type="component" value="Unassembled WGS sequence"/>
</dbReference>
<dbReference type="CDD" id="cd00452">
    <property type="entry name" value="KDPG_aldolase"/>
    <property type="match status" value="1"/>
</dbReference>
<evidence type="ECO:0000256" key="2">
    <source>
        <dbReference type="ARBA" id="ARBA00006906"/>
    </source>
</evidence>
<dbReference type="PANTHER" id="PTHR30246">
    <property type="entry name" value="2-KETO-3-DEOXY-6-PHOSPHOGLUCONATE ALDOLASE"/>
    <property type="match status" value="1"/>
</dbReference>
<dbReference type="InterPro" id="IPR000887">
    <property type="entry name" value="Aldlse_KDPG_KHG"/>
</dbReference>
<evidence type="ECO:0000256" key="4">
    <source>
        <dbReference type="ARBA" id="ARBA00023239"/>
    </source>
</evidence>